<keyword evidence="1" id="KW-1133">Transmembrane helix</keyword>
<dbReference type="AlphaFoldDB" id="A0A8J2SWR5"/>
<proteinExistence type="predicted"/>
<comment type="caution">
    <text evidence="2">The sequence shown here is derived from an EMBL/GenBank/DDBJ whole genome shotgun (WGS) entry which is preliminary data.</text>
</comment>
<reference evidence="2" key="1">
    <citation type="submission" date="2021-11" db="EMBL/GenBank/DDBJ databases">
        <authorList>
            <consortium name="Genoscope - CEA"/>
            <person name="William W."/>
        </authorList>
    </citation>
    <scope>NUCLEOTIDE SEQUENCE</scope>
</reference>
<keyword evidence="1" id="KW-0472">Membrane</keyword>
<keyword evidence="1" id="KW-0812">Transmembrane</keyword>
<gene>
    <name evidence="2" type="ORF">PECAL_6P04540</name>
</gene>
<evidence type="ECO:0000256" key="1">
    <source>
        <dbReference type="SAM" id="Phobius"/>
    </source>
</evidence>
<evidence type="ECO:0000313" key="3">
    <source>
        <dbReference type="Proteomes" id="UP000789595"/>
    </source>
</evidence>
<organism evidence="2 3">
    <name type="scientific">Pelagomonas calceolata</name>
    <dbReference type="NCBI Taxonomy" id="35677"/>
    <lineage>
        <taxon>Eukaryota</taxon>
        <taxon>Sar</taxon>
        <taxon>Stramenopiles</taxon>
        <taxon>Ochrophyta</taxon>
        <taxon>Pelagophyceae</taxon>
        <taxon>Pelagomonadales</taxon>
        <taxon>Pelagomonadaceae</taxon>
        <taxon>Pelagomonas</taxon>
    </lineage>
</organism>
<name>A0A8J2SWR5_9STRA</name>
<dbReference type="Proteomes" id="UP000789595">
    <property type="component" value="Unassembled WGS sequence"/>
</dbReference>
<protein>
    <submittedName>
        <fullName evidence="2">Uncharacterized protein</fullName>
    </submittedName>
</protein>
<accession>A0A8J2SWR5</accession>
<keyword evidence="3" id="KW-1185">Reference proteome</keyword>
<evidence type="ECO:0000313" key="2">
    <source>
        <dbReference type="EMBL" id="CAH0378857.1"/>
    </source>
</evidence>
<sequence length="320" mass="33531">MALGQLARREGDVTFTKNNARGKASLTPGTRSLQRQQAVARKLATKSQKAQRGGVLPLHERPASPCSVIMEADMETVGQTALKGARVALHGAKVAGGYGISTARVAGSYSLIASKALYAMAATLWASLAVACAVLVGGMCFLVSTLFEMSRRVKVASRGFVKVAQFTTRSVKLSIQASSYAGRVVVAMWTRITAGCSRGFEASLALFVVVSGLCLEAFLRARTAGAARAAPFLRKHAPMAADMLFESPKKNDDCEEALLLDLSPSGGYGSTNARGAVDATPLPAPRWVRASPSSSIDTPSATPALRRLASQWVGATPESA</sequence>
<feature type="transmembrane region" description="Helical" evidence="1">
    <location>
        <begin position="124"/>
        <end position="147"/>
    </location>
</feature>
<dbReference type="EMBL" id="CAKKNE010000006">
    <property type="protein sequence ID" value="CAH0378857.1"/>
    <property type="molecule type" value="Genomic_DNA"/>
</dbReference>